<evidence type="ECO:0000256" key="9">
    <source>
        <dbReference type="ARBA" id="ARBA00023002"/>
    </source>
</evidence>
<evidence type="ECO:0000313" key="14">
    <source>
        <dbReference type="Proteomes" id="UP000036867"/>
    </source>
</evidence>
<evidence type="ECO:0000256" key="4">
    <source>
        <dbReference type="ARBA" id="ARBA00013457"/>
    </source>
</evidence>
<evidence type="ECO:0000256" key="11">
    <source>
        <dbReference type="ARBA" id="ARBA00031155"/>
    </source>
</evidence>
<keyword evidence="5" id="KW-0216">Detoxification</keyword>
<dbReference type="PANTHER" id="PTHR42747:SF3">
    <property type="entry name" value="NITRONATE MONOOXYGENASE-RELATED"/>
    <property type="match status" value="1"/>
</dbReference>
<dbReference type="Pfam" id="PF03060">
    <property type="entry name" value="NMO"/>
    <property type="match status" value="1"/>
</dbReference>
<dbReference type="PANTHER" id="PTHR42747">
    <property type="entry name" value="NITRONATE MONOOXYGENASE-RELATED"/>
    <property type="match status" value="1"/>
</dbReference>
<evidence type="ECO:0000256" key="6">
    <source>
        <dbReference type="ARBA" id="ARBA00022630"/>
    </source>
</evidence>
<evidence type="ECO:0000256" key="8">
    <source>
        <dbReference type="ARBA" id="ARBA00022741"/>
    </source>
</evidence>
<protein>
    <recommendedName>
        <fullName evidence="4">Probable nitronate monooxygenase</fullName>
    </recommendedName>
    <alternativeName>
        <fullName evidence="11">Propionate 3-nitronate monooxygenase</fullName>
    </alternativeName>
</protein>
<evidence type="ECO:0000256" key="12">
    <source>
        <dbReference type="ARBA" id="ARBA00049401"/>
    </source>
</evidence>
<dbReference type="STRING" id="263475.AMD00_11940"/>
<comment type="cofactor">
    <cofactor evidence="1">
        <name>FMN</name>
        <dbReference type="ChEBI" id="CHEBI:58210"/>
    </cofactor>
</comment>
<dbReference type="GO" id="GO:0000166">
    <property type="term" value="F:nucleotide binding"/>
    <property type="evidence" value="ECO:0007669"/>
    <property type="project" value="UniProtKB-KW"/>
</dbReference>
<keyword evidence="9" id="KW-0560">Oxidoreductase</keyword>
<proteinExistence type="inferred from homology"/>
<dbReference type="SUPFAM" id="SSF51412">
    <property type="entry name" value="Inosine monophosphate dehydrogenase (IMPDH)"/>
    <property type="match status" value="1"/>
</dbReference>
<evidence type="ECO:0000256" key="7">
    <source>
        <dbReference type="ARBA" id="ARBA00022643"/>
    </source>
</evidence>
<dbReference type="InterPro" id="IPR013785">
    <property type="entry name" value="Aldolase_TIM"/>
</dbReference>
<keyword evidence="7" id="KW-0288">FMN</keyword>
<comment type="catalytic activity">
    <reaction evidence="12">
        <text>3 propionate 3-nitronate + 3 O2 + H2O = 3 3-oxopropanoate + 2 nitrate + nitrite + H2O2 + 3 H(+)</text>
        <dbReference type="Rhea" id="RHEA:57332"/>
        <dbReference type="ChEBI" id="CHEBI:15377"/>
        <dbReference type="ChEBI" id="CHEBI:15378"/>
        <dbReference type="ChEBI" id="CHEBI:15379"/>
        <dbReference type="ChEBI" id="CHEBI:16240"/>
        <dbReference type="ChEBI" id="CHEBI:16301"/>
        <dbReference type="ChEBI" id="CHEBI:17632"/>
        <dbReference type="ChEBI" id="CHEBI:33190"/>
        <dbReference type="ChEBI" id="CHEBI:136067"/>
    </reaction>
</comment>
<dbReference type="OrthoDB" id="9778912at2"/>
<evidence type="ECO:0000256" key="3">
    <source>
        <dbReference type="ARBA" id="ARBA00009881"/>
    </source>
</evidence>
<dbReference type="PATRIC" id="fig|263475.3.peg.3633"/>
<dbReference type="Gene3D" id="3.20.20.70">
    <property type="entry name" value="Aldolase class I"/>
    <property type="match status" value="1"/>
</dbReference>
<comment type="function">
    <text evidence="2">Nitronate monooxygenase that uses molecular oxygen to catalyze the oxidative denitrification of alkyl nitronates. Acts on propionate 3-nitronate (P3N), the presumed physiological substrate. Probably functions in the detoxification of P3N, a metabolic poison produced by plants and fungi as a defense mechanism.</text>
</comment>
<sequence length="342" mass="36636">MESLFVQNILGIDKPIVQAPMAGVTTSEFVAASANAGILGSIGAGYLTAEATRNCIREVKSLTDKSFSVNLFVPEQVDATEEQIAQAYEALKPFRQELGLSGEKVVLSSSEFAEQVKVVVDEGVKICSFTFGIPDQETISYLHKHETYCIGTATTVEEAIAVEQAGLDAVVLQGGEAGGHRGTFLEPLTLIPTMELLKNTIGKIKIPIITAGGIMTKQQMLEFLNEGAAAIQIGTALLATEESGAHPLHKEAILQSEKDVTALTTAFSGKAARGIVNDFMTYMANQSIAPYPVQNDLTKELRKVAGEQGKAEYLSMWAGENLNLAKPGTVADIVHHFISEDY</sequence>
<dbReference type="FunFam" id="3.20.20.70:FF:000154">
    <property type="entry name" value="Probable nitronate monooxygenase"/>
    <property type="match status" value="1"/>
</dbReference>
<comment type="caution">
    <text evidence="13">The sequence shown here is derived from an EMBL/GenBank/DDBJ whole genome shotgun (WGS) entry which is preliminary data.</text>
</comment>
<name>A0A0M0LDH5_9BACL</name>
<evidence type="ECO:0000313" key="13">
    <source>
        <dbReference type="EMBL" id="KOO49099.1"/>
    </source>
</evidence>
<dbReference type="InterPro" id="IPR004136">
    <property type="entry name" value="NMO"/>
</dbReference>
<organism evidence="13 14">
    <name type="scientific">Viridibacillus arvi</name>
    <dbReference type="NCBI Taxonomy" id="263475"/>
    <lineage>
        <taxon>Bacteria</taxon>
        <taxon>Bacillati</taxon>
        <taxon>Bacillota</taxon>
        <taxon>Bacilli</taxon>
        <taxon>Bacillales</taxon>
        <taxon>Caryophanaceae</taxon>
        <taxon>Viridibacillus</taxon>
    </lineage>
</organism>
<evidence type="ECO:0000256" key="1">
    <source>
        <dbReference type="ARBA" id="ARBA00001917"/>
    </source>
</evidence>
<dbReference type="AlphaFoldDB" id="A0A0M0LDH5"/>
<dbReference type="GO" id="GO:0018580">
    <property type="term" value="F:nitronate monooxygenase activity"/>
    <property type="evidence" value="ECO:0007669"/>
    <property type="project" value="InterPro"/>
</dbReference>
<accession>A0A0M0LDH5</accession>
<dbReference type="CDD" id="cd04730">
    <property type="entry name" value="NPD_like"/>
    <property type="match status" value="1"/>
</dbReference>
<dbReference type="Proteomes" id="UP000036867">
    <property type="component" value="Unassembled WGS sequence"/>
</dbReference>
<keyword evidence="8" id="KW-0547">Nucleotide-binding</keyword>
<dbReference type="RefSeq" id="WP_053417290.1">
    <property type="nucleotide sequence ID" value="NZ_LILB01000005.1"/>
</dbReference>
<dbReference type="GeneID" id="301136806"/>
<dbReference type="GO" id="GO:0009636">
    <property type="term" value="P:response to toxic substance"/>
    <property type="evidence" value="ECO:0007669"/>
    <property type="project" value="UniProtKB-KW"/>
</dbReference>
<reference evidence="14" key="1">
    <citation type="submission" date="2015-08" db="EMBL/GenBank/DDBJ databases">
        <title>Fjat-10028 dsm 16317.</title>
        <authorList>
            <person name="Liu B."/>
            <person name="Wang J."/>
            <person name="Zhu Y."/>
            <person name="Liu G."/>
            <person name="Chen Q."/>
            <person name="Chen Z."/>
            <person name="Lan J."/>
            <person name="Che J."/>
            <person name="Ge C."/>
            <person name="Shi H."/>
            <person name="Pan Z."/>
            <person name="Liu X."/>
        </authorList>
    </citation>
    <scope>NUCLEOTIDE SEQUENCE [LARGE SCALE GENOMIC DNA]</scope>
    <source>
        <strain evidence="14">DSM 16317</strain>
    </source>
</reference>
<evidence type="ECO:0000256" key="2">
    <source>
        <dbReference type="ARBA" id="ARBA00003535"/>
    </source>
</evidence>
<keyword evidence="10" id="KW-0503">Monooxygenase</keyword>
<keyword evidence="6" id="KW-0285">Flavoprotein</keyword>
<dbReference type="EMBL" id="LILB01000005">
    <property type="protein sequence ID" value="KOO49099.1"/>
    <property type="molecule type" value="Genomic_DNA"/>
</dbReference>
<comment type="similarity">
    <text evidence="3">Belongs to the nitronate monooxygenase family. NMO class I subfamily.</text>
</comment>
<keyword evidence="14" id="KW-1185">Reference proteome</keyword>
<evidence type="ECO:0000256" key="5">
    <source>
        <dbReference type="ARBA" id="ARBA00022575"/>
    </source>
</evidence>
<evidence type="ECO:0000256" key="10">
    <source>
        <dbReference type="ARBA" id="ARBA00023033"/>
    </source>
</evidence>
<gene>
    <name evidence="13" type="ORF">AMD00_11940</name>
</gene>